<feature type="compositionally biased region" description="Acidic residues" evidence="1">
    <location>
        <begin position="365"/>
        <end position="383"/>
    </location>
</feature>
<dbReference type="Proteomes" id="UP001497453">
    <property type="component" value="Chromosome 2"/>
</dbReference>
<feature type="region of interest" description="Disordered" evidence="1">
    <location>
        <begin position="1"/>
        <end position="22"/>
    </location>
</feature>
<feature type="region of interest" description="Disordered" evidence="1">
    <location>
        <begin position="214"/>
        <end position="238"/>
    </location>
</feature>
<proteinExistence type="predicted"/>
<organism evidence="2 3">
    <name type="scientific">Somion occarium</name>
    <dbReference type="NCBI Taxonomy" id="3059160"/>
    <lineage>
        <taxon>Eukaryota</taxon>
        <taxon>Fungi</taxon>
        <taxon>Dikarya</taxon>
        <taxon>Basidiomycota</taxon>
        <taxon>Agaricomycotina</taxon>
        <taxon>Agaricomycetes</taxon>
        <taxon>Polyporales</taxon>
        <taxon>Cerrenaceae</taxon>
        <taxon>Somion</taxon>
    </lineage>
</organism>
<evidence type="ECO:0000313" key="3">
    <source>
        <dbReference type="Proteomes" id="UP001497453"/>
    </source>
</evidence>
<evidence type="ECO:0000313" key="2">
    <source>
        <dbReference type="EMBL" id="CAL1701163.1"/>
    </source>
</evidence>
<feature type="compositionally biased region" description="Low complexity" evidence="1">
    <location>
        <begin position="216"/>
        <end position="236"/>
    </location>
</feature>
<name>A0ABP1CZS8_9APHY</name>
<protein>
    <submittedName>
        <fullName evidence="2">Uncharacterized protein</fullName>
    </submittedName>
</protein>
<keyword evidence="3" id="KW-1185">Reference proteome</keyword>
<gene>
    <name evidence="2" type="ORF">GFSPODELE1_LOCUS3455</name>
</gene>
<feature type="region of interest" description="Disordered" evidence="1">
    <location>
        <begin position="338"/>
        <end position="404"/>
    </location>
</feature>
<evidence type="ECO:0000256" key="1">
    <source>
        <dbReference type="SAM" id="MobiDB-lite"/>
    </source>
</evidence>
<feature type="region of interest" description="Disordered" evidence="1">
    <location>
        <begin position="259"/>
        <end position="279"/>
    </location>
</feature>
<accession>A0ABP1CZS8</accession>
<feature type="compositionally biased region" description="Low complexity" evidence="1">
    <location>
        <begin position="262"/>
        <end position="279"/>
    </location>
</feature>
<sequence>MSSNAGSSSSSGSSRDASHISSTHSNMAFPELIALGFEFERFATRLSTHLRSLGERLDVWDTRANIDRARIDGLERNAAHADAVEALEARQLRFLRQERLGSVGYEQARVEEDVNQPVANSSRRESLNVESRNHSSIVKLPVLAASSKADIKIEADDLDLQTTPKGKGKQPLIEGSISKRSSFAGRSRPSVLPLVKTEDVETIPKGKAKLSVAQRATSTKASTIGSSGSSGSGTIKPIKKEPTIVDLVTPMNEGKRLKVERTSSWVEQTSSSSSSSSTLVTLTNDAAVLDVDTTPRGKGKERATVERSTSWDMVLTDDEELAELSALSHELGLDNSFSTSATKVNEEEDAAEEPPVSDCASDSSSSDDEFFEPESVEDNEDDQPSVSTPFQAEYKGIHDPPHTSPVAIGPLQAKTIFAKLKLPRQEFKFLREFVRCTEPRFHAFFHEDLAFLYNPFTVELEASSVICGWASEEHIQQDTEYIEDHVNPEGRVYHTFVLYGLKKAWWYLGAMVWKPSGFRCDWSHLPEEDHRRFYKELSRSWNRGLRPAEVADALESGELYEYCVELSRPPDAKEASMNFAKFRLRHIKPDCENIWR</sequence>
<reference evidence="3" key="1">
    <citation type="submission" date="2024-04" db="EMBL/GenBank/DDBJ databases">
        <authorList>
            <person name="Shaw F."/>
            <person name="Minotto A."/>
        </authorList>
    </citation>
    <scope>NUCLEOTIDE SEQUENCE [LARGE SCALE GENOMIC DNA]</scope>
</reference>
<dbReference type="EMBL" id="OZ037945">
    <property type="protein sequence ID" value="CAL1701163.1"/>
    <property type="molecule type" value="Genomic_DNA"/>
</dbReference>